<accession>A0A0P6WU34</accession>
<evidence type="ECO:0008006" key="6">
    <source>
        <dbReference type="Google" id="ProtNLM"/>
    </source>
</evidence>
<dbReference type="AlphaFoldDB" id="A0A0P6WU34"/>
<feature type="domain" description="UPF0029" evidence="3">
    <location>
        <begin position="143"/>
        <end position="197"/>
    </location>
</feature>
<evidence type="ECO:0000259" key="3">
    <source>
        <dbReference type="Pfam" id="PF09186"/>
    </source>
</evidence>
<keyword evidence="5" id="KW-1185">Reference proteome</keyword>
<comment type="similarity">
    <text evidence="1">Belongs to the IMPACT family.</text>
</comment>
<sequence length="216" mass="23301">MTQKEPYPIPSHEVRAEIRVVNSRFIATLAPAGSVDEARSFISRIKAEFSDATHNVPVFLIGHGDSVTAHCSDDGEPSGTAGRPALAVLQGSGLGDVVLVVTRYFGGTKLGTGGLVRAYSDAVRAVLEKVERSVRVMADTVSVKLPYTYLERVRRIVANCGGIVLDEEFAADVTLTARLKVETTPEFQAQIIEMTNGTVKPVIRATEEILMPWTSS</sequence>
<dbReference type="Gene3D" id="3.30.70.240">
    <property type="match status" value="1"/>
</dbReference>
<dbReference type="Pfam" id="PF01205">
    <property type="entry name" value="Impact_N"/>
    <property type="match status" value="1"/>
</dbReference>
<dbReference type="InterPro" id="IPR023582">
    <property type="entry name" value="Impact"/>
</dbReference>
<dbReference type="SUPFAM" id="SSF54980">
    <property type="entry name" value="EF-G C-terminal domain-like"/>
    <property type="match status" value="1"/>
</dbReference>
<reference evidence="4 5" key="1">
    <citation type="submission" date="2015-07" db="EMBL/GenBank/DDBJ databases">
        <title>Genome sequence of Leptolinea tardivitalis DSM 16556.</title>
        <authorList>
            <person name="Hemp J."/>
            <person name="Ward L.M."/>
            <person name="Pace L.A."/>
            <person name="Fischer W.W."/>
        </authorList>
    </citation>
    <scope>NUCLEOTIDE SEQUENCE [LARGE SCALE GENOMIC DNA]</scope>
    <source>
        <strain evidence="4 5">YMTK-2</strain>
    </source>
</reference>
<dbReference type="GO" id="GO:0005737">
    <property type="term" value="C:cytoplasm"/>
    <property type="evidence" value="ECO:0007669"/>
    <property type="project" value="TreeGrafter"/>
</dbReference>
<gene>
    <name evidence="4" type="ORF">ADM99_13515</name>
</gene>
<dbReference type="InterPro" id="IPR001498">
    <property type="entry name" value="Impact_N"/>
</dbReference>
<dbReference type="GO" id="GO:0006446">
    <property type="term" value="P:regulation of translational initiation"/>
    <property type="evidence" value="ECO:0007669"/>
    <property type="project" value="TreeGrafter"/>
</dbReference>
<comment type="caution">
    <text evidence="4">The sequence shown here is derived from an EMBL/GenBank/DDBJ whole genome shotgun (WGS) entry which is preliminary data.</text>
</comment>
<dbReference type="PANTHER" id="PTHR16301:SF20">
    <property type="entry name" value="IMPACT FAMILY MEMBER YIGZ"/>
    <property type="match status" value="1"/>
</dbReference>
<feature type="domain" description="Impact N-terminal" evidence="2">
    <location>
        <begin position="22"/>
        <end position="127"/>
    </location>
</feature>
<dbReference type="InterPro" id="IPR020568">
    <property type="entry name" value="Ribosomal_Su5_D2-typ_SF"/>
</dbReference>
<evidence type="ECO:0000313" key="4">
    <source>
        <dbReference type="EMBL" id="KPL70203.1"/>
    </source>
</evidence>
<dbReference type="NCBIfam" id="TIGR00257">
    <property type="entry name" value="IMPACT_YIGZ"/>
    <property type="match status" value="1"/>
</dbReference>
<dbReference type="InterPro" id="IPR015269">
    <property type="entry name" value="UPF0029_Impact_C"/>
</dbReference>
<name>A0A0P6WU34_9CHLR</name>
<dbReference type="Proteomes" id="UP000050430">
    <property type="component" value="Unassembled WGS sequence"/>
</dbReference>
<organism evidence="4 5">
    <name type="scientific">Leptolinea tardivitalis</name>
    <dbReference type="NCBI Taxonomy" id="229920"/>
    <lineage>
        <taxon>Bacteria</taxon>
        <taxon>Bacillati</taxon>
        <taxon>Chloroflexota</taxon>
        <taxon>Anaerolineae</taxon>
        <taxon>Anaerolineales</taxon>
        <taxon>Anaerolineaceae</taxon>
        <taxon>Leptolinea</taxon>
    </lineage>
</organism>
<dbReference type="Pfam" id="PF09186">
    <property type="entry name" value="DUF1949"/>
    <property type="match status" value="1"/>
</dbReference>
<dbReference type="Gene3D" id="3.30.230.30">
    <property type="entry name" value="Impact, N-terminal domain"/>
    <property type="match status" value="1"/>
</dbReference>
<dbReference type="InterPro" id="IPR036956">
    <property type="entry name" value="Impact_N_sf"/>
</dbReference>
<evidence type="ECO:0000259" key="2">
    <source>
        <dbReference type="Pfam" id="PF01205"/>
    </source>
</evidence>
<dbReference type="OrthoDB" id="9813771at2"/>
<dbReference type="PANTHER" id="PTHR16301">
    <property type="entry name" value="IMPACT-RELATED"/>
    <property type="match status" value="1"/>
</dbReference>
<evidence type="ECO:0000256" key="1">
    <source>
        <dbReference type="ARBA" id="ARBA00007665"/>
    </source>
</evidence>
<evidence type="ECO:0000313" key="5">
    <source>
        <dbReference type="Proteomes" id="UP000050430"/>
    </source>
</evidence>
<proteinExistence type="inferred from homology"/>
<dbReference type="InterPro" id="IPR035647">
    <property type="entry name" value="EFG_III/V"/>
</dbReference>
<dbReference type="PATRIC" id="fig|229920.5.peg.41"/>
<dbReference type="RefSeq" id="WP_062422056.1">
    <property type="nucleotide sequence ID" value="NZ_BBYA01000010.1"/>
</dbReference>
<dbReference type="EMBL" id="LGCK01000014">
    <property type="protein sequence ID" value="KPL70203.1"/>
    <property type="molecule type" value="Genomic_DNA"/>
</dbReference>
<dbReference type="InterPro" id="IPR015796">
    <property type="entry name" value="Impact_YigZ-like"/>
</dbReference>
<dbReference type="SUPFAM" id="SSF54211">
    <property type="entry name" value="Ribosomal protein S5 domain 2-like"/>
    <property type="match status" value="1"/>
</dbReference>
<dbReference type="STRING" id="229920.ADM99_13515"/>
<protein>
    <recommendedName>
        <fullName evidence="6">Impact N-terminal domain-containing protein</fullName>
    </recommendedName>
</protein>